<dbReference type="InterPro" id="IPR016032">
    <property type="entry name" value="Sig_transdc_resp-reg_C-effctor"/>
</dbReference>
<dbReference type="Pfam" id="PF00196">
    <property type="entry name" value="GerE"/>
    <property type="match status" value="1"/>
</dbReference>
<dbReference type="PANTHER" id="PTHR43214:SF24">
    <property type="entry name" value="TRANSCRIPTIONAL REGULATORY PROTEIN NARL-RELATED"/>
    <property type="match status" value="1"/>
</dbReference>
<evidence type="ECO:0000256" key="1">
    <source>
        <dbReference type="ARBA" id="ARBA00022553"/>
    </source>
</evidence>
<dbReference type="SUPFAM" id="SSF52172">
    <property type="entry name" value="CheY-like"/>
    <property type="match status" value="1"/>
</dbReference>
<dbReference type="AlphaFoldDB" id="A0A8J3XHA7"/>
<reference evidence="8 9" key="1">
    <citation type="submission" date="2021-01" db="EMBL/GenBank/DDBJ databases">
        <title>Whole genome shotgun sequence of Planotetraspora phitsanulokensis NBRC 104273.</title>
        <authorList>
            <person name="Komaki H."/>
            <person name="Tamura T."/>
        </authorList>
    </citation>
    <scope>NUCLEOTIDE SEQUENCE [LARGE SCALE GENOMIC DNA]</scope>
    <source>
        <strain evidence="8 9">NBRC 104273</strain>
    </source>
</reference>
<dbReference type="SUPFAM" id="SSF46894">
    <property type="entry name" value="C-terminal effector domain of the bipartite response regulators"/>
    <property type="match status" value="1"/>
</dbReference>
<protein>
    <submittedName>
        <fullName evidence="8">DNA-binding response regulator</fullName>
    </submittedName>
</protein>
<dbReference type="Pfam" id="PF00072">
    <property type="entry name" value="Response_reg"/>
    <property type="match status" value="1"/>
</dbReference>
<feature type="modified residue" description="4-aspartylphosphate" evidence="5">
    <location>
        <position position="54"/>
    </location>
</feature>
<dbReference type="SMART" id="SM00448">
    <property type="entry name" value="REC"/>
    <property type="match status" value="1"/>
</dbReference>
<sequence>MLRLMIVDDHPVVREGLRGMLEADPGITVVGEASSGDEAVVRAAELRPDVVLMDLRMPNGDGVSATAGILAVRPESRVIVLTTYETDQDIVRAVEAGAAGYLLKDTSRSDLLAAIFSAARGETVLSPAVATRLVTRMRAPAAESLSPREAEVLSLVAEGLTNAEIGKTLFISEATVKTHLLRAFGKLGVSDRTAAVTAALDRGFLSRQNRSS</sequence>
<dbReference type="PROSITE" id="PS50043">
    <property type="entry name" value="HTH_LUXR_2"/>
    <property type="match status" value="1"/>
</dbReference>
<evidence type="ECO:0000256" key="5">
    <source>
        <dbReference type="PROSITE-ProRule" id="PRU00169"/>
    </source>
</evidence>
<evidence type="ECO:0000256" key="2">
    <source>
        <dbReference type="ARBA" id="ARBA00023015"/>
    </source>
</evidence>
<dbReference type="CDD" id="cd17535">
    <property type="entry name" value="REC_NarL-like"/>
    <property type="match status" value="1"/>
</dbReference>
<dbReference type="InterPro" id="IPR001789">
    <property type="entry name" value="Sig_transdc_resp-reg_receiver"/>
</dbReference>
<dbReference type="PANTHER" id="PTHR43214">
    <property type="entry name" value="TWO-COMPONENT RESPONSE REGULATOR"/>
    <property type="match status" value="1"/>
</dbReference>
<dbReference type="SMART" id="SM00421">
    <property type="entry name" value="HTH_LUXR"/>
    <property type="match status" value="1"/>
</dbReference>
<dbReference type="GO" id="GO:0003677">
    <property type="term" value="F:DNA binding"/>
    <property type="evidence" value="ECO:0007669"/>
    <property type="project" value="UniProtKB-KW"/>
</dbReference>
<keyword evidence="4" id="KW-0804">Transcription</keyword>
<feature type="domain" description="Response regulatory" evidence="7">
    <location>
        <begin position="3"/>
        <end position="119"/>
    </location>
</feature>
<comment type="caution">
    <text evidence="8">The sequence shown here is derived from an EMBL/GenBank/DDBJ whole genome shotgun (WGS) entry which is preliminary data.</text>
</comment>
<evidence type="ECO:0000259" key="6">
    <source>
        <dbReference type="PROSITE" id="PS50043"/>
    </source>
</evidence>
<keyword evidence="9" id="KW-1185">Reference proteome</keyword>
<keyword evidence="3 8" id="KW-0238">DNA-binding</keyword>
<evidence type="ECO:0000313" key="9">
    <source>
        <dbReference type="Proteomes" id="UP000622547"/>
    </source>
</evidence>
<evidence type="ECO:0000256" key="4">
    <source>
        <dbReference type="ARBA" id="ARBA00023163"/>
    </source>
</evidence>
<proteinExistence type="predicted"/>
<dbReference type="InterPro" id="IPR039420">
    <property type="entry name" value="WalR-like"/>
</dbReference>
<gene>
    <name evidence="8" type="ORF">Pph01_48040</name>
</gene>
<dbReference type="CDD" id="cd06170">
    <property type="entry name" value="LuxR_C_like"/>
    <property type="match status" value="1"/>
</dbReference>
<dbReference type="PROSITE" id="PS50110">
    <property type="entry name" value="RESPONSE_REGULATORY"/>
    <property type="match status" value="1"/>
</dbReference>
<keyword evidence="2" id="KW-0805">Transcription regulation</keyword>
<dbReference type="InterPro" id="IPR000792">
    <property type="entry name" value="Tscrpt_reg_LuxR_C"/>
</dbReference>
<name>A0A8J3XHA7_9ACTN</name>
<organism evidence="8 9">
    <name type="scientific">Planotetraspora phitsanulokensis</name>
    <dbReference type="NCBI Taxonomy" id="575192"/>
    <lineage>
        <taxon>Bacteria</taxon>
        <taxon>Bacillati</taxon>
        <taxon>Actinomycetota</taxon>
        <taxon>Actinomycetes</taxon>
        <taxon>Streptosporangiales</taxon>
        <taxon>Streptosporangiaceae</taxon>
        <taxon>Planotetraspora</taxon>
    </lineage>
</organism>
<dbReference type="InterPro" id="IPR011006">
    <property type="entry name" value="CheY-like_superfamily"/>
</dbReference>
<dbReference type="EMBL" id="BOOP01000022">
    <property type="protein sequence ID" value="GII39801.1"/>
    <property type="molecule type" value="Genomic_DNA"/>
</dbReference>
<dbReference type="PRINTS" id="PR00038">
    <property type="entry name" value="HTHLUXR"/>
</dbReference>
<dbReference type="RefSeq" id="WP_204075380.1">
    <property type="nucleotide sequence ID" value="NZ_BAABHI010000019.1"/>
</dbReference>
<evidence type="ECO:0000259" key="7">
    <source>
        <dbReference type="PROSITE" id="PS50110"/>
    </source>
</evidence>
<dbReference type="Gene3D" id="3.40.50.2300">
    <property type="match status" value="1"/>
</dbReference>
<dbReference type="GO" id="GO:0000160">
    <property type="term" value="P:phosphorelay signal transduction system"/>
    <property type="evidence" value="ECO:0007669"/>
    <property type="project" value="InterPro"/>
</dbReference>
<evidence type="ECO:0000313" key="8">
    <source>
        <dbReference type="EMBL" id="GII39801.1"/>
    </source>
</evidence>
<dbReference type="PROSITE" id="PS00622">
    <property type="entry name" value="HTH_LUXR_1"/>
    <property type="match status" value="1"/>
</dbReference>
<dbReference type="Proteomes" id="UP000622547">
    <property type="component" value="Unassembled WGS sequence"/>
</dbReference>
<feature type="domain" description="HTH luxR-type" evidence="6">
    <location>
        <begin position="138"/>
        <end position="203"/>
    </location>
</feature>
<accession>A0A8J3XHA7</accession>
<dbReference type="GO" id="GO:0006355">
    <property type="term" value="P:regulation of DNA-templated transcription"/>
    <property type="evidence" value="ECO:0007669"/>
    <property type="project" value="InterPro"/>
</dbReference>
<dbReference type="InterPro" id="IPR058245">
    <property type="entry name" value="NreC/VraR/RcsB-like_REC"/>
</dbReference>
<evidence type="ECO:0000256" key="3">
    <source>
        <dbReference type="ARBA" id="ARBA00023125"/>
    </source>
</evidence>
<keyword evidence="1 5" id="KW-0597">Phosphoprotein</keyword>